<accession>A0A016VIS6</accession>
<dbReference type="EMBL" id="JARK01001345">
    <property type="protein sequence ID" value="EYC27186.1"/>
    <property type="molecule type" value="Genomic_DNA"/>
</dbReference>
<organism evidence="2 3">
    <name type="scientific">Ancylostoma ceylanicum</name>
    <dbReference type="NCBI Taxonomy" id="53326"/>
    <lineage>
        <taxon>Eukaryota</taxon>
        <taxon>Metazoa</taxon>
        <taxon>Ecdysozoa</taxon>
        <taxon>Nematoda</taxon>
        <taxon>Chromadorea</taxon>
        <taxon>Rhabditida</taxon>
        <taxon>Rhabditina</taxon>
        <taxon>Rhabditomorpha</taxon>
        <taxon>Strongyloidea</taxon>
        <taxon>Ancylostomatidae</taxon>
        <taxon>Ancylostomatinae</taxon>
        <taxon>Ancylostoma</taxon>
    </lineage>
</organism>
<evidence type="ECO:0000313" key="3">
    <source>
        <dbReference type="Proteomes" id="UP000024635"/>
    </source>
</evidence>
<reference evidence="3" key="1">
    <citation type="journal article" date="2015" name="Nat. Genet.">
        <title>The genome and transcriptome of the zoonotic hookworm Ancylostoma ceylanicum identify infection-specific gene families.</title>
        <authorList>
            <person name="Schwarz E.M."/>
            <person name="Hu Y."/>
            <person name="Antoshechkin I."/>
            <person name="Miller M.M."/>
            <person name="Sternberg P.W."/>
            <person name="Aroian R.V."/>
        </authorList>
    </citation>
    <scope>NUCLEOTIDE SEQUENCE</scope>
    <source>
        <strain evidence="3">HY135</strain>
    </source>
</reference>
<dbReference type="Proteomes" id="UP000024635">
    <property type="component" value="Unassembled WGS sequence"/>
</dbReference>
<evidence type="ECO:0000313" key="2">
    <source>
        <dbReference type="EMBL" id="EYC27186.1"/>
    </source>
</evidence>
<evidence type="ECO:0000256" key="1">
    <source>
        <dbReference type="SAM" id="MobiDB-lite"/>
    </source>
</evidence>
<dbReference type="Gene3D" id="2.40.50.120">
    <property type="match status" value="1"/>
</dbReference>
<name>A0A016VIS6_9BILA</name>
<sequence>MTMIWFRNLQVSHNFSDRNFSPAVSRVKVKKIEPVGNSTRFLRYTVEHKRIYRVSSWSEHSSEADSKKPGNKSKPSKTIVAPNSGSPCAATLQQEQHYPLGGITGSNFVLARKARFLLKI</sequence>
<feature type="region of interest" description="Disordered" evidence="1">
    <location>
        <begin position="55"/>
        <end position="87"/>
    </location>
</feature>
<proteinExistence type="predicted"/>
<keyword evidence="3" id="KW-1185">Reference proteome</keyword>
<dbReference type="AlphaFoldDB" id="A0A016VIS6"/>
<gene>
    <name evidence="2" type="primary">Acey_s0009.g565</name>
    <name evidence="2" type="ORF">Y032_0009g565</name>
</gene>
<comment type="caution">
    <text evidence="2">The sequence shown here is derived from an EMBL/GenBank/DDBJ whole genome shotgun (WGS) entry which is preliminary data.</text>
</comment>
<dbReference type="InterPro" id="IPR008993">
    <property type="entry name" value="TIMP-like_OB-fold"/>
</dbReference>
<protein>
    <submittedName>
        <fullName evidence="2">Uncharacterized protein</fullName>
    </submittedName>
</protein>